<dbReference type="KEGG" id="ncb:C0V82_10305"/>
<gene>
    <name evidence="2" type="ORF">C0V82_10305</name>
</gene>
<dbReference type="AlphaFoldDB" id="A0A2K9NFA1"/>
<accession>A0A2K9NFA1</accession>
<sequence length="106" mass="11765">MRAVCRNVVVAGKRTSIRMEPLLWDSLADISRREGQSLNDIVTMIDGRRGDSALTAALRIFILSYFRTASDAPANLPGLAEEQTPFGTTADYSRVFRKALEIFDEA</sequence>
<dbReference type="Gene3D" id="1.10.3990.20">
    <property type="entry name" value="protein bp1543"/>
    <property type="match status" value="1"/>
</dbReference>
<keyword evidence="3" id="KW-1185">Reference proteome</keyword>
<proteinExistence type="predicted"/>
<dbReference type="InterPro" id="IPR027373">
    <property type="entry name" value="RHH_dom"/>
</dbReference>
<dbReference type="Pfam" id="PF13467">
    <property type="entry name" value="RHH_4"/>
    <property type="match status" value="1"/>
</dbReference>
<organism evidence="2 3">
    <name type="scientific">Niveispirillum cyanobacteriorum</name>
    <dbReference type="NCBI Taxonomy" id="1612173"/>
    <lineage>
        <taxon>Bacteria</taxon>
        <taxon>Pseudomonadati</taxon>
        <taxon>Pseudomonadota</taxon>
        <taxon>Alphaproteobacteria</taxon>
        <taxon>Rhodospirillales</taxon>
        <taxon>Azospirillaceae</taxon>
        <taxon>Niveispirillum</taxon>
    </lineage>
</organism>
<name>A0A2K9NFA1_9PROT</name>
<protein>
    <recommendedName>
        <fullName evidence="1">Ribbon-helix-helix domain-containing protein</fullName>
    </recommendedName>
</protein>
<dbReference type="Proteomes" id="UP000234752">
    <property type="component" value="Chromosome eg_1"/>
</dbReference>
<evidence type="ECO:0000259" key="1">
    <source>
        <dbReference type="Pfam" id="PF13467"/>
    </source>
</evidence>
<dbReference type="InterPro" id="IPR038268">
    <property type="entry name" value="RHH_sf"/>
</dbReference>
<dbReference type="EMBL" id="CP025611">
    <property type="protein sequence ID" value="AUN31800.1"/>
    <property type="molecule type" value="Genomic_DNA"/>
</dbReference>
<dbReference type="OrthoDB" id="8479603at2"/>
<evidence type="ECO:0000313" key="3">
    <source>
        <dbReference type="Proteomes" id="UP000234752"/>
    </source>
</evidence>
<evidence type="ECO:0000313" key="2">
    <source>
        <dbReference type="EMBL" id="AUN31800.1"/>
    </source>
</evidence>
<feature type="domain" description="Ribbon-helix-helix" evidence="1">
    <location>
        <begin position="4"/>
        <end position="66"/>
    </location>
</feature>
<reference evidence="2 3" key="1">
    <citation type="submission" date="2017-12" db="EMBL/GenBank/DDBJ databases">
        <title>Genomes of bacteria within cyanobacterial aggregates.</title>
        <authorList>
            <person name="Cai H."/>
        </authorList>
    </citation>
    <scope>NUCLEOTIDE SEQUENCE [LARGE SCALE GENOMIC DNA]</scope>
    <source>
        <strain evidence="2 3">TH16</strain>
    </source>
</reference>